<accession>A0A0J1GUU0</accession>
<dbReference type="OrthoDB" id="9805855at2"/>
<protein>
    <submittedName>
        <fullName evidence="10">Peptide ABC transporter permease</fullName>
    </submittedName>
</protein>
<gene>
    <name evidence="10" type="ORF">ABT56_20730</name>
</gene>
<feature type="transmembrane region" description="Helical" evidence="8">
    <location>
        <begin position="114"/>
        <end position="138"/>
    </location>
</feature>
<reference evidence="10 11" key="1">
    <citation type="submission" date="2015-05" db="EMBL/GenBank/DDBJ databases">
        <title>Photobacterium galathea sp. nov.</title>
        <authorList>
            <person name="Machado H."/>
            <person name="Gram L."/>
        </authorList>
    </citation>
    <scope>NUCLEOTIDE SEQUENCE [LARGE SCALE GENOMIC DNA]</scope>
    <source>
        <strain evidence="10 11">CGMCC 1.12159</strain>
    </source>
</reference>
<evidence type="ECO:0000313" key="11">
    <source>
        <dbReference type="Proteomes" id="UP000036097"/>
    </source>
</evidence>
<feature type="transmembrane region" description="Helical" evidence="8">
    <location>
        <begin position="192"/>
        <end position="213"/>
    </location>
</feature>
<evidence type="ECO:0000256" key="1">
    <source>
        <dbReference type="ARBA" id="ARBA00004651"/>
    </source>
</evidence>
<keyword evidence="2 8" id="KW-0813">Transport</keyword>
<keyword evidence="11" id="KW-1185">Reference proteome</keyword>
<feature type="transmembrane region" description="Helical" evidence="8">
    <location>
        <begin position="256"/>
        <end position="281"/>
    </location>
</feature>
<evidence type="ECO:0000256" key="8">
    <source>
        <dbReference type="RuleBase" id="RU363032"/>
    </source>
</evidence>
<evidence type="ECO:0000313" key="10">
    <source>
        <dbReference type="EMBL" id="KLV03179.1"/>
    </source>
</evidence>
<comment type="caution">
    <text evidence="10">The sequence shown here is derived from an EMBL/GenBank/DDBJ whole genome shotgun (WGS) entry which is preliminary data.</text>
</comment>
<feature type="domain" description="ABC transmembrane type-1" evidence="9">
    <location>
        <begin position="110"/>
        <end position="324"/>
    </location>
</feature>
<dbReference type="RefSeq" id="WP_047880828.1">
    <property type="nucleotide sequence ID" value="NZ_LDOT01000039.1"/>
</dbReference>
<evidence type="ECO:0000256" key="6">
    <source>
        <dbReference type="ARBA" id="ARBA00023136"/>
    </source>
</evidence>
<dbReference type="STRING" id="1195763.ABT56_20730"/>
<dbReference type="EMBL" id="LDOT01000039">
    <property type="protein sequence ID" value="KLV03179.1"/>
    <property type="molecule type" value="Genomic_DNA"/>
</dbReference>
<comment type="similarity">
    <text evidence="7">Belongs to the binding-protein-dependent transport system permease family. OppBC subfamily.</text>
</comment>
<feature type="transmembrane region" description="Helical" evidence="8">
    <location>
        <begin position="301"/>
        <end position="327"/>
    </location>
</feature>
<dbReference type="PANTHER" id="PTHR43163">
    <property type="entry name" value="DIPEPTIDE TRANSPORT SYSTEM PERMEASE PROTEIN DPPB-RELATED"/>
    <property type="match status" value="1"/>
</dbReference>
<dbReference type="PANTHER" id="PTHR43163:SF6">
    <property type="entry name" value="DIPEPTIDE TRANSPORT SYSTEM PERMEASE PROTEIN DPPB-RELATED"/>
    <property type="match status" value="1"/>
</dbReference>
<keyword evidence="3" id="KW-1003">Cell membrane</keyword>
<dbReference type="InterPro" id="IPR000515">
    <property type="entry name" value="MetI-like"/>
</dbReference>
<evidence type="ECO:0000256" key="3">
    <source>
        <dbReference type="ARBA" id="ARBA00022475"/>
    </source>
</evidence>
<evidence type="ECO:0000259" key="9">
    <source>
        <dbReference type="PROSITE" id="PS50928"/>
    </source>
</evidence>
<evidence type="ECO:0000256" key="7">
    <source>
        <dbReference type="ARBA" id="ARBA00024202"/>
    </source>
</evidence>
<dbReference type="Proteomes" id="UP000036097">
    <property type="component" value="Unassembled WGS sequence"/>
</dbReference>
<evidence type="ECO:0000256" key="5">
    <source>
        <dbReference type="ARBA" id="ARBA00022989"/>
    </source>
</evidence>
<dbReference type="GO" id="GO:0055085">
    <property type="term" value="P:transmembrane transport"/>
    <property type="evidence" value="ECO:0007669"/>
    <property type="project" value="InterPro"/>
</dbReference>
<dbReference type="GO" id="GO:0005886">
    <property type="term" value="C:plasma membrane"/>
    <property type="evidence" value="ECO:0007669"/>
    <property type="project" value="UniProtKB-SubCell"/>
</dbReference>
<proteinExistence type="inferred from homology"/>
<feature type="transmembrane region" description="Helical" evidence="8">
    <location>
        <begin position="150"/>
        <end position="172"/>
    </location>
</feature>
<comment type="subcellular location">
    <subcellularLocation>
        <location evidence="1 8">Cell membrane</location>
        <topology evidence="1 8">Multi-pass membrane protein</topology>
    </subcellularLocation>
</comment>
<sequence>MMFSIFRTSIRLGLQLLLVVVLAWGLLAFSPLDPVTQYLDGNVFAASAAQKALLAERLGLSGSGGVPDGGSSGVHWWPVVSQWLANLIRGDMGFSNLYRQPVLDVLWARGQLSLLLMGSSWLLALLVGYVLGLLAGLFSYRWVDSIIRTFAWVLAAIPPFWLGMVMIALFAVKLQWAPACCAAPYHSSFGDQGMASMLLHLVLPMTTLALVYMAPLILHTREKVIDVLADSPVQYARLHGQSVMAQIRFHVVKNSLLPALVLHLACFAELFSGSILAETIFNYPGLGQTLVKAGLANDVALFMGATLISAVLVFVGNMAASLFAAGLTPGVRG</sequence>
<dbReference type="PROSITE" id="PS50928">
    <property type="entry name" value="ABC_TM1"/>
    <property type="match status" value="1"/>
</dbReference>
<organism evidence="10 11">
    <name type="scientific">Photobacterium aquae</name>
    <dbReference type="NCBI Taxonomy" id="1195763"/>
    <lineage>
        <taxon>Bacteria</taxon>
        <taxon>Pseudomonadati</taxon>
        <taxon>Pseudomonadota</taxon>
        <taxon>Gammaproteobacteria</taxon>
        <taxon>Vibrionales</taxon>
        <taxon>Vibrionaceae</taxon>
        <taxon>Photobacterium</taxon>
    </lineage>
</organism>
<dbReference type="Gene3D" id="1.10.3720.10">
    <property type="entry name" value="MetI-like"/>
    <property type="match status" value="1"/>
</dbReference>
<dbReference type="AlphaFoldDB" id="A0A0J1GUU0"/>
<keyword evidence="6 8" id="KW-0472">Membrane</keyword>
<dbReference type="SUPFAM" id="SSF161098">
    <property type="entry name" value="MetI-like"/>
    <property type="match status" value="1"/>
</dbReference>
<dbReference type="PATRIC" id="fig|1195763.3.peg.4447"/>
<keyword evidence="5 8" id="KW-1133">Transmembrane helix</keyword>
<name>A0A0J1GUU0_9GAMM</name>
<evidence type="ECO:0000256" key="4">
    <source>
        <dbReference type="ARBA" id="ARBA00022692"/>
    </source>
</evidence>
<dbReference type="CDD" id="cd06261">
    <property type="entry name" value="TM_PBP2"/>
    <property type="match status" value="1"/>
</dbReference>
<dbReference type="InterPro" id="IPR035906">
    <property type="entry name" value="MetI-like_sf"/>
</dbReference>
<dbReference type="Pfam" id="PF00528">
    <property type="entry name" value="BPD_transp_1"/>
    <property type="match status" value="1"/>
</dbReference>
<evidence type="ECO:0000256" key="2">
    <source>
        <dbReference type="ARBA" id="ARBA00022448"/>
    </source>
</evidence>
<keyword evidence="4 8" id="KW-0812">Transmembrane</keyword>